<feature type="domain" description="RRM" evidence="4">
    <location>
        <begin position="432"/>
        <end position="503"/>
    </location>
</feature>
<dbReference type="GeneID" id="112683845"/>
<dbReference type="GO" id="GO:0006406">
    <property type="term" value="P:mRNA export from nucleus"/>
    <property type="evidence" value="ECO:0007669"/>
    <property type="project" value="TreeGrafter"/>
</dbReference>
<dbReference type="InterPro" id="IPR000504">
    <property type="entry name" value="RRM_dom"/>
</dbReference>
<keyword evidence="1 2" id="KW-0694">RNA-binding</keyword>
<evidence type="ECO:0000256" key="3">
    <source>
        <dbReference type="SAM" id="MobiDB-lite"/>
    </source>
</evidence>
<organism evidence="5 6">
    <name type="scientific">Sipha flava</name>
    <name type="common">yellow sugarcane aphid</name>
    <dbReference type="NCBI Taxonomy" id="143950"/>
    <lineage>
        <taxon>Eukaryota</taxon>
        <taxon>Metazoa</taxon>
        <taxon>Ecdysozoa</taxon>
        <taxon>Arthropoda</taxon>
        <taxon>Hexapoda</taxon>
        <taxon>Insecta</taxon>
        <taxon>Pterygota</taxon>
        <taxon>Neoptera</taxon>
        <taxon>Paraneoptera</taxon>
        <taxon>Hemiptera</taxon>
        <taxon>Sternorrhyncha</taxon>
        <taxon>Aphidomorpha</taxon>
        <taxon>Aphidoidea</taxon>
        <taxon>Aphididae</taxon>
        <taxon>Sipha</taxon>
    </lineage>
</organism>
<accession>A0A8B8FJM5</accession>
<dbReference type="InterPro" id="IPR051229">
    <property type="entry name" value="ALYREF_mRNA_export"/>
</dbReference>
<evidence type="ECO:0000256" key="2">
    <source>
        <dbReference type="PROSITE-ProRule" id="PRU00176"/>
    </source>
</evidence>
<dbReference type="PANTHER" id="PTHR19965:SF94">
    <property type="entry name" value="FI13061P-RELATED"/>
    <property type="match status" value="1"/>
</dbReference>
<proteinExistence type="predicted"/>
<evidence type="ECO:0000256" key="1">
    <source>
        <dbReference type="ARBA" id="ARBA00022884"/>
    </source>
</evidence>
<reference evidence="6" key="1">
    <citation type="submission" date="2025-08" db="UniProtKB">
        <authorList>
            <consortium name="RefSeq"/>
        </authorList>
    </citation>
    <scope>IDENTIFICATION</scope>
    <source>
        <tissue evidence="6">Whole body</tissue>
    </source>
</reference>
<dbReference type="SMART" id="SM00360">
    <property type="entry name" value="RRM"/>
    <property type="match status" value="1"/>
</dbReference>
<dbReference type="SUPFAM" id="SSF54928">
    <property type="entry name" value="RNA-binding domain, RBD"/>
    <property type="match status" value="1"/>
</dbReference>
<feature type="region of interest" description="Disordered" evidence="3">
    <location>
        <begin position="332"/>
        <end position="353"/>
    </location>
</feature>
<dbReference type="Pfam" id="PF00076">
    <property type="entry name" value="RRM_1"/>
    <property type="match status" value="1"/>
</dbReference>
<dbReference type="OrthoDB" id="346839at2759"/>
<dbReference type="RefSeq" id="XP_025410797.1">
    <property type="nucleotide sequence ID" value="XM_025555012.1"/>
</dbReference>
<dbReference type="InterPro" id="IPR035979">
    <property type="entry name" value="RBD_domain_sf"/>
</dbReference>
<evidence type="ECO:0000313" key="5">
    <source>
        <dbReference type="Proteomes" id="UP000694846"/>
    </source>
</evidence>
<dbReference type="AlphaFoldDB" id="A0A8B8FJM5"/>
<feature type="compositionally biased region" description="Basic and acidic residues" evidence="3">
    <location>
        <begin position="337"/>
        <end position="352"/>
    </location>
</feature>
<keyword evidence="5" id="KW-1185">Reference proteome</keyword>
<dbReference type="Proteomes" id="UP000694846">
    <property type="component" value="Unplaced"/>
</dbReference>
<name>A0A8B8FJM5_9HEMI</name>
<evidence type="ECO:0000313" key="6">
    <source>
        <dbReference type="RefSeq" id="XP_025410797.1"/>
    </source>
</evidence>
<dbReference type="GO" id="GO:0005634">
    <property type="term" value="C:nucleus"/>
    <property type="evidence" value="ECO:0007669"/>
    <property type="project" value="TreeGrafter"/>
</dbReference>
<dbReference type="InterPro" id="IPR012677">
    <property type="entry name" value="Nucleotide-bd_a/b_plait_sf"/>
</dbReference>
<sequence length="533" mass="61061">MDSAVPLHPVEFRHRNTMLGTRVDNKVALVIDSCSFPHRIRHLTTLCNPLTLSPSVTDVHRSDHLHRPRCRGRTPLPTVIVPHCAFRCPLTDNRNASERVLIVVVAKVGSTSETATVGHIMETHSRQVERTKALQSGPHNRLRLAAANKAAKFKRLKTYYRQSSYGTLNKRKMLTKNTRVAINNVMDARVILLQKALEKSTVMVDARQKLSKQKDAREKIQERRLLSSSYDDTHSMGTSRGLSNNIGHVKFDHRGILTVKSILVERASSHHSSVHDRRPTVNQGRFDGIEKRCSSNTFNSELNTFRSDTPIEEIRPMRRDMRLSRRPISNAQSMRQPFERSTRPSRINEKPYNRPMAMDYEDSMDWEETSRYSPTPIMRRNVGRNAMFNRDGYKNDLLDRNSRNHNGLNETLRSRLDSRQIAMAMRSRPSGHKIVISNLEPSVTSEDIRELFNDIGNLLESRVVRPGIAEVIYERRVDAIQAVHVYHNKQLDGRLIKCDMVRNIGSNPAGTIYLPGTSRRMPSRAIDMYKPNK</sequence>
<gene>
    <name evidence="6" type="primary">LOC112683845</name>
</gene>
<protein>
    <submittedName>
        <fullName evidence="6">Uncharacterized protein LOC112683845 isoform X1</fullName>
    </submittedName>
</protein>
<dbReference type="PANTHER" id="PTHR19965">
    <property type="entry name" value="RNA AND EXPORT FACTOR BINDING PROTEIN"/>
    <property type="match status" value="1"/>
</dbReference>
<dbReference type="Gene3D" id="3.30.70.330">
    <property type="match status" value="1"/>
</dbReference>
<evidence type="ECO:0000259" key="4">
    <source>
        <dbReference type="PROSITE" id="PS50102"/>
    </source>
</evidence>
<dbReference type="GO" id="GO:0003729">
    <property type="term" value="F:mRNA binding"/>
    <property type="evidence" value="ECO:0007669"/>
    <property type="project" value="TreeGrafter"/>
</dbReference>
<dbReference type="PROSITE" id="PS50102">
    <property type="entry name" value="RRM"/>
    <property type="match status" value="1"/>
</dbReference>